<dbReference type="GO" id="GO:0000272">
    <property type="term" value="P:polysaccharide catabolic process"/>
    <property type="evidence" value="ECO:0007669"/>
    <property type="project" value="InterPro"/>
</dbReference>
<dbReference type="Pfam" id="PF00150">
    <property type="entry name" value="Cellulase"/>
    <property type="match status" value="1"/>
</dbReference>
<reference evidence="7 8" key="1">
    <citation type="submission" date="2020-01" db="EMBL/GenBank/DDBJ databases">
        <authorList>
            <person name="Gupta K D."/>
        </authorList>
    </citation>
    <scope>NUCLEOTIDE SEQUENCE [LARGE SCALE GENOMIC DNA]</scope>
</reference>
<dbReference type="EMBL" id="CACVBS010000001">
    <property type="protein sequence ID" value="CAA7257417.1"/>
    <property type="molecule type" value="Genomic_DNA"/>
</dbReference>
<dbReference type="PANTHER" id="PTHR31263">
    <property type="entry name" value="CELLULASE FAMILY PROTEIN (AFU_ORTHOLOGUE AFUA_5G14560)"/>
    <property type="match status" value="1"/>
</dbReference>
<dbReference type="InterPro" id="IPR001547">
    <property type="entry name" value="Glyco_hydro_5"/>
</dbReference>
<dbReference type="Proteomes" id="UP000467700">
    <property type="component" value="Unassembled WGS sequence"/>
</dbReference>
<comment type="similarity">
    <text evidence="1 4">Belongs to the glycosyl hydrolase 5 (cellulase A) family.</text>
</comment>
<keyword evidence="8" id="KW-1185">Reference proteome</keyword>
<protein>
    <recommendedName>
        <fullName evidence="6">Glycoside hydrolase family 5 domain-containing protein</fullName>
    </recommendedName>
</protein>
<evidence type="ECO:0000259" key="6">
    <source>
        <dbReference type="Pfam" id="PF00150"/>
    </source>
</evidence>
<dbReference type="SUPFAM" id="SSF51445">
    <property type="entry name" value="(Trans)glycosidases"/>
    <property type="match status" value="1"/>
</dbReference>
<feature type="signal peptide" evidence="5">
    <location>
        <begin position="1"/>
        <end position="21"/>
    </location>
</feature>
<evidence type="ECO:0000256" key="2">
    <source>
        <dbReference type="ARBA" id="ARBA00022801"/>
    </source>
</evidence>
<comment type="caution">
    <text evidence="7">The sequence shown here is derived from an EMBL/GenBank/DDBJ whole genome shotgun (WGS) entry which is preliminary data.</text>
</comment>
<evidence type="ECO:0000256" key="5">
    <source>
        <dbReference type="SAM" id="SignalP"/>
    </source>
</evidence>
<gene>
    <name evidence="7" type="ORF">AAE3_LOCUS96</name>
</gene>
<dbReference type="AlphaFoldDB" id="A0A8S0VSN1"/>
<dbReference type="GO" id="GO:0004553">
    <property type="term" value="F:hydrolase activity, hydrolyzing O-glycosyl compounds"/>
    <property type="evidence" value="ECO:0007669"/>
    <property type="project" value="InterPro"/>
</dbReference>
<dbReference type="PANTHER" id="PTHR31263:SF0">
    <property type="entry name" value="CELLULASE FAMILY PROTEIN (AFU_ORTHOLOGUE AFUA_5G14560)"/>
    <property type="match status" value="1"/>
</dbReference>
<evidence type="ECO:0000256" key="3">
    <source>
        <dbReference type="ARBA" id="ARBA00023295"/>
    </source>
</evidence>
<proteinExistence type="inferred from homology"/>
<evidence type="ECO:0000313" key="8">
    <source>
        <dbReference type="Proteomes" id="UP000467700"/>
    </source>
</evidence>
<keyword evidence="5" id="KW-0732">Signal</keyword>
<keyword evidence="2 4" id="KW-0378">Hydrolase</keyword>
<organism evidence="7 8">
    <name type="scientific">Cyclocybe aegerita</name>
    <name type="common">Black poplar mushroom</name>
    <name type="synonym">Agrocybe aegerita</name>
    <dbReference type="NCBI Taxonomy" id="1973307"/>
    <lineage>
        <taxon>Eukaryota</taxon>
        <taxon>Fungi</taxon>
        <taxon>Dikarya</taxon>
        <taxon>Basidiomycota</taxon>
        <taxon>Agaricomycotina</taxon>
        <taxon>Agaricomycetes</taxon>
        <taxon>Agaricomycetidae</taxon>
        <taxon>Agaricales</taxon>
        <taxon>Agaricineae</taxon>
        <taxon>Bolbitiaceae</taxon>
        <taxon>Cyclocybe</taxon>
    </lineage>
</organism>
<accession>A0A8S0VSN1</accession>
<evidence type="ECO:0000256" key="4">
    <source>
        <dbReference type="RuleBase" id="RU361153"/>
    </source>
</evidence>
<dbReference type="Gene3D" id="3.20.20.80">
    <property type="entry name" value="Glycosidases"/>
    <property type="match status" value="1"/>
</dbReference>
<evidence type="ECO:0000256" key="1">
    <source>
        <dbReference type="ARBA" id="ARBA00005641"/>
    </source>
</evidence>
<evidence type="ECO:0000313" key="7">
    <source>
        <dbReference type="EMBL" id="CAA7257417.1"/>
    </source>
</evidence>
<keyword evidence="3 4" id="KW-0326">Glycosidase</keyword>
<dbReference type="InterPro" id="IPR017853">
    <property type="entry name" value="GH"/>
</dbReference>
<sequence>MWNVSLLAHTLLFALVSPVFSSGPLHTSGRWILDPNQQRVKLRCVNWAGHMEVNIPEGLHRQPIDTIAAWIASNNFNCVRLTYSIDMALNPTQSVRDAFTAAASPAGVRQAAMQALYTQAVGRNPFLASATTREVFGRVIDALGSRGVHVVLDNHVSRASWCCGLTDGNGWWDQASGYNAENSRYFDTNKWLAGLSAMASFARSHPAVVGMALRNELRTSQQQVPGEDSAWRRFVTQGASAVHAANNDLLIVIGGVGYATDLRTLYSNPLDTSPWDGANRTVWEFHAYSWSFSNSGSCSVASTRYGDYAGFLLAQNRPYTGPLWLSEFGVGMTGGPSANQGLSNADYNYLRCLVQYLEGNDAEWAVWALQGSYYVRNQVVDYDESFGLLTRDWSAWRNPAFPGMLGGMWRVTQGP</sequence>
<dbReference type="OrthoDB" id="442731at2759"/>
<feature type="chain" id="PRO_5035748662" description="Glycoside hydrolase family 5 domain-containing protein" evidence="5">
    <location>
        <begin position="22"/>
        <end position="415"/>
    </location>
</feature>
<feature type="domain" description="Glycoside hydrolase family 5" evidence="6">
    <location>
        <begin position="63"/>
        <end position="370"/>
    </location>
</feature>
<name>A0A8S0VSN1_CYCAE</name>